<dbReference type="NCBIfam" id="TIGR03013">
    <property type="entry name" value="EpsB_2"/>
    <property type="match status" value="1"/>
</dbReference>
<sequence>MIWLFHRYYPTRKLVFFLSETLLIVAASCLAFYVHLGYIPYQFSEISFCLKFVFIVFFLQLWLYYFDLYTFRREDSLFDVSLRLLQAVGVATFLLGAVYLVFPGLMISNWSFMLFLFIVIFFALTWRLFYFFFLKNGYLNEKVALLGFSGPAKEILAEIYNQLDCGFSVPLIFLPYNTRVKPEELENLISPPPVVKYGFHDLYPICRNFGVSKIVVCLEDRRGNLPVDELLLCRMRGIDVTEGETFYEHLTGKIIVEKIRPSWLIFHGGFCKSRKVLFLKRVLGIFLSLFGLIVTLPISFLIAILIKLDSPGPVFFVQERVGKDGKIFKLYKFRSMRTDMGSDSPKWASKNDPRITRVGRIIRKLRLDEIPQMWNVLKGDMSFVGPRPEQPYFVEMLRKKIPFYDQRHTVHPGITGWAQICYPYGASEKDALEKLKYDLYYIKYMSVMFDLYIIFKTIKIVIFGEGAR</sequence>
<feature type="transmembrane region" description="Helical" evidence="7">
    <location>
        <begin position="87"/>
        <end position="106"/>
    </location>
</feature>
<evidence type="ECO:0000256" key="6">
    <source>
        <dbReference type="ARBA" id="ARBA00023136"/>
    </source>
</evidence>
<dbReference type="PANTHER" id="PTHR30576:SF0">
    <property type="entry name" value="UNDECAPRENYL-PHOSPHATE N-ACETYLGALACTOSAMINYL 1-PHOSPHATE TRANSFERASE-RELATED"/>
    <property type="match status" value="1"/>
</dbReference>
<keyword evidence="4 7" id="KW-0812">Transmembrane</keyword>
<name>A0A7V5U256_9BACT</name>
<gene>
    <name evidence="9" type="ORF">ENJ96_01905</name>
</gene>
<comment type="subcellular location">
    <subcellularLocation>
        <location evidence="1">Membrane</location>
        <topology evidence="1">Multi-pass membrane protein</topology>
    </subcellularLocation>
</comment>
<dbReference type="InterPro" id="IPR017475">
    <property type="entry name" value="EPS_sugar_tfrase"/>
</dbReference>
<protein>
    <submittedName>
        <fullName evidence="9">TIGR03013 family PEP-CTERM/XrtA system glycosyltransferase</fullName>
    </submittedName>
</protein>
<dbReference type="EMBL" id="DROK01000056">
    <property type="protein sequence ID" value="HHI96586.1"/>
    <property type="molecule type" value="Genomic_DNA"/>
</dbReference>
<dbReference type="InterPro" id="IPR017464">
    <property type="entry name" value="Sugar_tfrase_EpsB_2"/>
</dbReference>
<dbReference type="InterPro" id="IPR003362">
    <property type="entry name" value="Bact_transf"/>
</dbReference>
<evidence type="ECO:0000256" key="4">
    <source>
        <dbReference type="ARBA" id="ARBA00022692"/>
    </source>
</evidence>
<evidence type="ECO:0000256" key="5">
    <source>
        <dbReference type="ARBA" id="ARBA00022989"/>
    </source>
</evidence>
<dbReference type="PANTHER" id="PTHR30576">
    <property type="entry name" value="COLANIC BIOSYNTHESIS UDP-GLUCOSE LIPID CARRIER TRANSFERASE"/>
    <property type="match status" value="1"/>
</dbReference>
<dbReference type="NCBIfam" id="TIGR03025">
    <property type="entry name" value="EPS_sugtrans"/>
    <property type="match status" value="1"/>
</dbReference>
<dbReference type="Proteomes" id="UP000886101">
    <property type="component" value="Unassembled WGS sequence"/>
</dbReference>
<dbReference type="GO" id="GO:0016780">
    <property type="term" value="F:phosphotransferase activity, for other substituted phosphate groups"/>
    <property type="evidence" value="ECO:0007669"/>
    <property type="project" value="TreeGrafter"/>
</dbReference>
<keyword evidence="3" id="KW-0808">Transferase</keyword>
<comment type="caution">
    <text evidence="9">The sequence shown here is derived from an EMBL/GenBank/DDBJ whole genome shotgun (WGS) entry which is preliminary data.</text>
</comment>
<evidence type="ECO:0000259" key="8">
    <source>
        <dbReference type="Pfam" id="PF02397"/>
    </source>
</evidence>
<feature type="transmembrane region" description="Helical" evidence="7">
    <location>
        <begin position="46"/>
        <end position="66"/>
    </location>
</feature>
<dbReference type="GO" id="GO:0016020">
    <property type="term" value="C:membrane"/>
    <property type="evidence" value="ECO:0007669"/>
    <property type="project" value="UniProtKB-SubCell"/>
</dbReference>
<evidence type="ECO:0000256" key="7">
    <source>
        <dbReference type="SAM" id="Phobius"/>
    </source>
</evidence>
<evidence type="ECO:0000256" key="3">
    <source>
        <dbReference type="ARBA" id="ARBA00022679"/>
    </source>
</evidence>
<accession>A0A7V5U256</accession>
<feature type="transmembrane region" description="Helical" evidence="7">
    <location>
        <begin position="282"/>
        <end position="306"/>
    </location>
</feature>
<reference evidence="9" key="1">
    <citation type="journal article" date="2020" name="mSystems">
        <title>Genome- and Community-Level Interaction Insights into Carbon Utilization and Element Cycling Functions of Hydrothermarchaeota in Hydrothermal Sediment.</title>
        <authorList>
            <person name="Zhou Z."/>
            <person name="Liu Y."/>
            <person name="Xu W."/>
            <person name="Pan J."/>
            <person name="Luo Z.H."/>
            <person name="Li M."/>
        </authorList>
    </citation>
    <scope>NUCLEOTIDE SEQUENCE [LARGE SCALE GENOMIC DNA]</scope>
    <source>
        <strain evidence="9">HyVt-533</strain>
    </source>
</reference>
<organism evidence="9">
    <name type="scientific">Thermodesulfatator atlanticus</name>
    <dbReference type="NCBI Taxonomy" id="501497"/>
    <lineage>
        <taxon>Bacteria</taxon>
        <taxon>Pseudomonadati</taxon>
        <taxon>Thermodesulfobacteriota</taxon>
        <taxon>Thermodesulfobacteria</taxon>
        <taxon>Thermodesulfobacteriales</taxon>
        <taxon>Thermodesulfatatoraceae</taxon>
        <taxon>Thermodesulfatator</taxon>
    </lineage>
</organism>
<evidence type="ECO:0000256" key="1">
    <source>
        <dbReference type="ARBA" id="ARBA00004141"/>
    </source>
</evidence>
<dbReference type="Pfam" id="PF02397">
    <property type="entry name" value="Bac_transf"/>
    <property type="match status" value="1"/>
</dbReference>
<feature type="transmembrane region" description="Helical" evidence="7">
    <location>
        <begin position="14"/>
        <end position="34"/>
    </location>
</feature>
<proteinExistence type="inferred from homology"/>
<feature type="domain" description="Bacterial sugar transferase" evidence="8">
    <location>
        <begin position="280"/>
        <end position="462"/>
    </location>
</feature>
<comment type="similarity">
    <text evidence="2">Belongs to the bacterial sugar transferase family.</text>
</comment>
<evidence type="ECO:0000313" key="9">
    <source>
        <dbReference type="EMBL" id="HHI96586.1"/>
    </source>
</evidence>
<dbReference type="AlphaFoldDB" id="A0A7V5U256"/>
<evidence type="ECO:0000256" key="2">
    <source>
        <dbReference type="ARBA" id="ARBA00006464"/>
    </source>
</evidence>
<keyword evidence="5 7" id="KW-1133">Transmembrane helix</keyword>
<feature type="transmembrane region" description="Helical" evidence="7">
    <location>
        <begin position="112"/>
        <end position="133"/>
    </location>
</feature>
<keyword evidence="6 7" id="KW-0472">Membrane</keyword>